<dbReference type="PANTHER" id="PTHR43003">
    <property type="entry name" value="DNA-3-METHYLADENINE GLYCOSYLASE"/>
    <property type="match status" value="1"/>
</dbReference>
<dbReference type="AlphaFoldDB" id="A0A3P3VXK8"/>
<dbReference type="GO" id="GO:0008725">
    <property type="term" value="F:DNA-3-methyladenine glycosylase activity"/>
    <property type="evidence" value="ECO:0007669"/>
    <property type="project" value="TreeGrafter"/>
</dbReference>
<organism evidence="7 8">
    <name type="scientific">Gulosibacter macacae</name>
    <dbReference type="NCBI Taxonomy" id="2488791"/>
    <lineage>
        <taxon>Bacteria</taxon>
        <taxon>Bacillati</taxon>
        <taxon>Actinomycetota</taxon>
        <taxon>Actinomycetes</taxon>
        <taxon>Micrococcales</taxon>
        <taxon>Microbacteriaceae</taxon>
        <taxon>Gulosibacter</taxon>
    </lineage>
</organism>
<dbReference type="Gene3D" id="1.10.340.30">
    <property type="entry name" value="Hypothetical protein, domain 2"/>
    <property type="match status" value="1"/>
</dbReference>
<dbReference type="GO" id="GO:0006307">
    <property type="term" value="P:DNA alkylation repair"/>
    <property type="evidence" value="ECO:0007669"/>
    <property type="project" value="TreeGrafter"/>
</dbReference>
<evidence type="ECO:0000313" key="7">
    <source>
        <dbReference type="EMBL" id="RRJ87532.1"/>
    </source>
</evidence>
<dbReference type="InterPro" id="IPR011257">
    <property type="entry name" value="DNA_glycosylase"/>
</dbReference>
<evidence type="ECO:0000256" key="2">
    <source>
        <dbReference type="ARBA" id="ARBA00012000"/>
    </source>
</evidence>
<evidence type="ECO:0000256" key="4">
    <source>
        <dbReference type="ARBA" id="ARBA00023204"/>
    </source>
</evidence>
<dbReference type="PANTHER" id="PTHR43003:SF6">
    <property type="entry name" value="DNA GLYCOSYLASE"/>
    <property type="match status" value="1"/>
</dbReference>
<dbReference type="RefSeq" id="WP_124970492.1">
    <property type="nucleotide sequence ID" value="NZ_RQVS01000004.1"/>
</dbReference>
<dbReference type="SMART" id="SM00478">
    <property type="entry name" value="ENDO3c"/>
    <property type="match status" value="1"/>
</dbReference>
<dbReference type="Proteomes" id="UP000274391">
    <property type="component" value="Unassembled WGS sequence"/>
</dbReference>
<name>A0A3P3VXK8_9MICO</name>
<dbReference type="GO" id="GO:0032993">
    <property type="term" value="C:protein-DNA complex"/>
    <property type="evidence" value="ECO:0007669"/>
    <property type="project" value="TreeGrafter"/>
</dbReference>
<keyword evidence="3" id="KW-0227">DNA damage</keyword>
<evidence type="ECO:0000256" key="3">
    <source>
        <dbReference type="ARBA" id="ARBA00022763"/>
    </source>
</evidence>
<feature type="domain" description="HhH-GPD" evidence="6">
    <location>
        <begin position="132"/>
        <end position="309"/>
    </location>
</feature>
<gene>
    <name evidence="7" type="ORF">EG850_04325</name>
</gene>
<feature type="compositionally biased region" description="Basic and acidic residues" evidence="5">
    <location>
        <begin position="32"/>
        <end position="42"/>
    </location>
</feature>
<keyword evidence="8" id="KW-1185">Reference proteome</keyword>
<comment type="catalytic activity">
    <reaction evidence="1">
        <text>Hydrolysis of alkylated DNA, releasing 3-methyladenine, 3-methylguanine, 7-methylguanine and 7-methyladenine.</text>
        <dbReference type="EC" id="3.2.2.21"/>
    </reaction>
</comment>
<dbReference type="InterPro" id="IPR051912">
    <property type="entry name" value="Alkylbase_DNA_Glycosylase/TA"/>
</dbReference>
<sequence>MTPDALLEWRPPHPTNLRETIGGLRRGPSDPTQREAPARAGERAAIWRTLRAPEGTASIRVAELDDGSLRCEGWGEGAAVAVAAAPELLGARDDARAFEPHLEGVRVTHRRHPGMRIPRTGYVFDALVPAILEQKVIVGQAQDAWRRLVCAYGDEAPGPVDARMRVAPAAATWQRLPSWAWHRAGVDPQRSRTIVRCAGRAAAIDRLAALPSTEARARLQSLPGIGVWTSAEVAQRALGDPDAVSVGDYHLAKHIGYALRGRDMTDAEMLEALEPWAGQRYRAVKLILMSGPRRPRRGAKLAYVDHRGY</sequence>
<proteinExistence type="predicted"/>
<dbReference type="CDD" id="cd00056">
    <property type="entry name" value="ENDO3c"/>
    <property type="match status" value="1"/>
</dbReference>
<dbReference type="InterPro" id="IPR003265">
    <property type="entry name" value="HhH-GPD_domain"/>
</dbReference>
<dbReference type="GO" id="GO:0006285">
    <property type="term" value="P:base-excision repair, AP site formation"/>
    <property type="evidence" value="ECO:0007669"/>
    <property type="project" value="TreeGrafter"/>
</dbReference>
<accession>A0A3P3VXK8</accession>
<dbReference type="EC" id="3.2.2.21" evidence="2"/>
<evidence type="ECO:0000256" key="1">
    <source>
        <dbReference type="ARBA" id="ARBA00000086"/>
    </source>
</evidence>
<dbReference type="SUPFAM" id="SSF48150">
    <property type="entry name" value="DNA-glycosylase"/>
    <property type="match status" value="1"/>
</dbReference>
<dbReference type="GO" id="GO:0043916">
    <property type="term" value="F:DNA-7-methylguanine glycosylase activity"/>
    <property type="evidence" value="ECO:0007669"/>
    <property type="project" value="TreeGrafter"/>
</dbReference>
<keyword evidence="4" id="KW-0234">DNA repair</keyword>
<comment type="caution">
    <text evidence="7">The sequence shown here is derived from an EMBL/GenBank/DDBJ whole genome shotgun (WGS) entry which is preliminary data.</text>
</comment>
<dbReference type="GO" id="GO:0005737">
    <property type="term" value="C:cytoplasm"/>
    <property type="evidence" value="ECO:0007669"/>
    <property type="project" value="TreeGrafter"/>
</dbReference>
<protein>
    <recommendedName>
        <fullName evidence="2">DNA-3-methyladenine glycosylase II</fullName>
        <ecNumber evidence="2">3.2.2.21</ecNumber>
    </recommendedName>
</protein>
<feature type="region of interest" description="Disordered" evidence="5">
    <location>
        <begin position="1"/>
        <end position="42"/>
    </location>
</feature>
<dbReference type="EMBL" id="RQVS01000004">
    <property type="protein sequence ID" value="RRJ87532.1"/>
    <property type="molecule type" value="Genomic_DNA"/>
</dbReference>
<dbReference type="OrthoDB" id="5501430at2"/>
<evidence type="ECO:0000256" key="5">
    <source>
        <dbReference type="SAM" id="MobiDB-lite"/>
    </source>
</evidence>
<evidence type="ECO:0000313" key="8">
    <source>
        <dbReference type="Proteomes" id="UP000274391"/>
    </source>
</evidence>
<dbReference type="GO" id="GO:0032131">
    <property type="term" value="F:alkylated DNA binding"/>
    <property type="evidence" value="ECO:0007669"/>
    <property type="project" value="TreeGrafter"/>
</dbReference>
<reference evidence="7 8" key="1">
    <citation type="submission" date="2018-11" db="EMBL/GenBank/DDBJ databases">
        <title>YIM 102482-1 draft genome.</title>
        <authorList>
            <person name="Li G."/>
            <person name="Jiang Y."/>
        </authorList>
    </citation>
    <scope>NUCLEOTIDE SEQUENCE [LARGE SCALE GENOMIC DNA]</scope>
    <source>
        <strain evidence="7 8">YIM 102482-1</strain>
    </source>
</reference>
<evidence type="ECO:0000259" key="6">
    <source>
        <dbReference type="SMART" id="SM00478"/>
    </source>
</evidence>